<keyword evidence="3" id="KW-1185">Reference proteome</keyword>
<dbReference type="InterPro" id="IPR015424">
    <property type="entry name" value="PyrdxlP-dep_Trfase"/>
</dbReference>
<protein>
    <submittedName>
        <fullName evidence="2">Cysteine desulfurase-like protein</fullName>
    </submittedName>
</protein>
<organism evidence="2 3">
    <name type="scientific">Quadrisphaera setariae</name>
    <dbReference type="NCBI Taxonomy" id="2593304"/>
    <lineage>
        <taxon>Bacteria</taxon>
        <taxon>Bacillati</taxon>
        <taxon>Actinomycetota</taxon>
        <taxon>Actinomycetes</taxon>
        <taxon>Kineosporiales</taxon>
        <taxon>Kineosporiaceae</taxon>
        <taxon>Quadrisphaera</taxon>
    </lineage>
</organism>
<dbReference type="InterPro" id="IPR011340">
    <property type="entry name" value="Cys_dSase-rel"/>
</dbReference>
<dbReference type="InterPro" id="IPR015422">
    <property type="entry name" value="PyrdxlP-dep_Trfase_small"/>
</dbReference>
<feature type="domain" description="Aminotransferase class V" evidence="1">
    <location>
        <begin position="37"/>
        <end position="415"/>
    </location>
</feature>
<dbReference type="Gene3D" id="3.40.640.10">
    <property type="entry name" value="Type I PLP-dependent aspartate aminotransferase-like (Major domain)"/>
    <property type="match status" value="1"/>
</dbReference>
<name>A0A5C8ZFK1_9ACTN</name>
<dbReference type="PANTHER" id="PTHR43586">
    <property type="entry name" value="CYSTEINE DESULFURASE"/>
    <property type="match status" value="1"/>
</dbReference>
<evidence type="ECO:0000313" key="2">
    <source>
        <dbReference type="EMBL" id="TXR56815.1"/>
    </source>
</evidence>
<dbReference type="InterPro" id="IPR015421">
    <property type="entry name" value="PyrdxlP-dep_Trfase_major"/>
</dbReference>
<dbReference type="SUPFAM" id="SSF53383">
    <property type="entry name" value="PLP-dependent transferases"/>
    <property type="match status" value="1"/>
</dbReference>
<dbReference type="InterPro" id="IPR000192">
    <property type="entry name" value="Aminotrans_V_dom"/>
</dbReference>
<dbReference type="PANTHER" id="PTHR43586:SF21">
    <property type="entry name" value="PYRIDOXAL PHOSPHATE (PLP)-DEPENDENT ASPARTATE AMINOTRANSFERASE SUPERFAMILY"/>
    <property type="match status" value="1"/>
</dbReference>
<sequence length="423" mass="44346">MTAASQTASLPALDVDALRSRFPSLDPAGRGGGWALFDAPGGTQTPREVGEAVAAALTGPLSNRGAASPSQRLAEHAVADFRAAAADLLDADPRGVVHGRSATALTYDLSRALARTWQPGDEVVLSRLDHDANVRPWVQAAERAGAVVRWLDVDAATGELRVDQLGELLSDRTRLVAVTGASNLLGTRPPLRLIADAAHAVGALLWVDGVHATAHELPSLRTSGADVWVCSPYKFLGPHCGVLAADPALLETLRPDKLVPSTDAVPERFELGTLPYEQLAGVTAAVDVLAGLVPSSPAAQESRRERLAASCAAAEAHEDRLRARIEAGLAELAERGAVVVHSRAADRTPTLYFSTPGRDAAAVSAALAEQRVLAPAGWFYAEEPYRALQRAGALDGPGIRVGTAPYTSDDDVTRLLDALRSVL</sequence>
<dbReference type="AlphaFoldDB" id="A0A5C8ZFK1"/>
<reference evidence="2 3" key="1">
    <citation type="submission" date="2019-07" db="EMBL/GenBank/DDBJ databases">
        <title>Quadrisphaera sp. strain DD2A genome sequencing and assembly.</title>
        <authorList>
            <person name="Kim I."/>
        </authorList>
    </citation>
    <scope>NUCLEOTIDE SEQUENCE [LARGE SCALE GENOMIC DNA]</scope>
    <source>
        <strain evidence="2 3">DD2A</strain>
    </source>
</reference>
<comment type="caution">
    <text evidence="2">The sequence shown here is derived from an EMBL/GenBank/DDBJ whole genome shotgun (WGS) entry which is preliminary data.</text>
</comment>
<evidence type="ECO:0000313" key="3">
    <source>
        <dbReference type="Proteomes" id="UP000321234"/>
    </source>
</evidence>
<evidence type="ECO:0000259" key="1">
    <source>
        <dbReference type="Pfam" id="PF00266"/>
    </source>
</evidence>
<gene>
    <name evidence="2" type="ORF">FMM08_08810</name>
</gene>
<dbReference type="EMBL" id="VKAC01000004">
    <property type="protein sequence ID" value="TXR56815.1"/>
    <property type="molecule type" value="Genomic_DNA"/>
</dbReference>
<dbReference type="RefSeq" id="WP_147925944.1">
    <property type="nucleotide sequence ID" value="NZ_VKAC01000004.1"/>
</dbReference>
<dbReference type="NCBIfam" id="TIGR01976">
    <property type="entry name" value="am_tr_V_VC1184"/>
    <property type="match status" value="1"/>
</dbReference>
<dbReference type="Gene3D" id="3.90.1150.10">
    <property type="entry name" value="Aspartate Aminotransferase, domain 1"/>
    <property type="match status" value="1"/>
</dbReference>
<dbReference type="Pfam" id="PF00266">
    <property type="entry name" value="Aminotran_5"/>
    <property type="match status" value="1"/>
</dbReference>
<dbReference type="OrthoDB" id="7592443at2"/>
<dbReference type="Proteomes" id="UP000321234">
    <property type="component" value="Unassembled WGS sequence"/>
</dbReference>
<proteinExistence type="predicted"/>
<accession>A0A5C8ZFK1</accession>